<dbReference type="InterPro" id="IPR027417">
    <property type="entry name" value="P-loop_NTPase"/>
</dbReference>
<dbReference type="CDD" id="cd03257">
    <property type="entry name" value="ABC_NikE_OppD_transporters"/>
    <property type="match status" value="1"/>
</dbReference>
<feature type="non-terminal residue" evidence="10">
    <location>
        <position position="1"/>
    </location>
</feature>
<keyword evidence="2" id="KW-0813">Transport</keyword>
<dbReference type="AlphaFoldDB" id="A0A382SV04"/>
<sequence length="240" mass="26171">VITVEELDFSYKTSGIWVTVLKGVSIHIDKGEVLGLVGESGCGKSTLAYTLLSYLRSNARIDNGKVVFGSKNLLALGRSELDQLRGVQISFVPQNPTTALSPHIRVGQQISEVLVQHNVLRDTKVIDERVQELFSLVELPDSSALMLRYPHQLSGGQQQRVCIAMALACDPSLLILDEPTTGLDVTTQSQIIALLIRLRQQIGMAMLYVTHDLGVLAQVADRVGVMYAGHMVEVAPVDIL</sequence>
<evidence type="ECO:0000259" key="9">
    <source>
        <dbReference type="PROSITE" id="PS50893"/>
    </source>
</evidence>
<gene>
    <name evidence="10" type="ORF">METZ01_LOCUS366447</name>
</gene>
<dbReference type="PANTHER" id="PTHR43297:SF14">
    <property type="entry name" value="ATPASE AAA-TYPE CORE DOMAIN-CONTAINING PROTEIN"/>
    <property type="match status" value="1"/>
</dbReference>
<reference evidence="10" key="1">
    <citation type="submission" date="2018-05" db="EMBL/GenBank/DDBJ databases">
        <authorList>
            <person name="Lanie J.A."/>
            <person name="Ng W.-L."/>
            <person name="Kazmierczak K.M."/>
            <person name="Andrzejewski T.M."/>
            <person name="Davidsen T.M."/>
            <person name="Wayne K.J."/>
            <person name="Tettelin H."/>
            <person name="Glass J.I."/>
            <person name="Rusch D."/>
            <person name="Podicherti R."/>
            <person name="Tsui H.-C.T."/>
            <person name="Winkler M.E."/>
        </authorList>
    </citation>
    <scope>NUCLEOTIDE SEQUENCE</scope>
</reference>
<keyword evidence="4" id="KW-0997">Cell inner membrane</keyword>
<keyword evidence="8" id="KW-0472">Membrane</keyword>
<evidence type="ECO:0000256" key="6">
    <source>
        <dbReference type="ARBA" id="ARBA00022840"/>
    </source>
</evidence>
<name>A0A382SV04_9ZZZZ</name>
<dbReference type="InterPro" id="IPR017871">
    <property type="entry name" value="ABC_transporter-like_CS"/>
</dbReference>
<protein>
    <recommendedName>
        <fullName evidence="9">ABC transporter domain-containing protein</fullName>
    </recommendedName>
</protein>
<evidence type="ECO:0000256" key="8">
    <source>
        <dbReference type="ARBA" id="ARBA00023136"/>
    </source>
</evidence>
<evidence type="ECO:0000256" key="7">
    <source>
        <dbReference type="ARBA" id="ARBA00022967"/>
    </source>
</evidence>
<comment type="subcellular location">
    <subcellularLocation>
        <location evidence="1">Cell membrane</location>
        <topology evidence="1">Peripheral membrane protein</topology>
    </subcellularLocation>
</comment>
<dbReference type="SUPFAM" id="SSF52540">
    <property type="entry name" value="P-loop containing nucleoside triphosphate hydrolases"/>
    <property type="match status" value="1"/>
</dbReference>
<feature type="domain" description="ABC transporter" evidence="9">
    <location>
        <begin position="2"/>
        <end position="239"/>
    </location>
</feature>
<dbReference type="EMBL" id="UINC01131719">
    <property type="protein sequence ID" value="SVD13593.1"/>
    <property type="molecule type" value="Genomic_DNA"/>
</dbReference>
<evidence type="ECO:0000256" key="1">
    <source>
        <dbReference type="ARBA" id="ARBA00004202"/>
    </source>
</evidence>
<dbReference type="GO" id="GO:0005524">
    <property type="term" value="F:ATP binding"/>
    <property type="evidence" value="ECO:0007669"/>
    <property type="project" value="UniProtKB-KW"/>
</dbReference>
<dbReference type="GO" id="GO:0005886">
    <property type="term" value="C:plasma membrane"/>
    <property type="evidence" value="ECO:0007669"/>
    <property type="project" value="UniProtKB-SubCell"/>
</dbReference>
<keyword evidence="5" id="KW-0547">Nucleotide-binding</keyword>
<evidence type="ECO:0000256" key="5">
    <source>
        <dbReference type="ARBA" id="ARBA00022741"/>
    </source>
</evidence>
<evidence type="ECO:0000256" key="2">
    <source>
        <dbReference type="ARBA" id="ARBA00022448"/>
    </source>
</evidence>
<keyword evidence="3" id="KW-1003">Cell membrane</keyword>
<dbReference type="InterPro" id="IPR003593">
    <property type="entry name" value="AAA+_ATPase"/>
</dbReference>
<dbReference type="InterPro" id="IPR050388">
    <property type="entry name" value="ABC_Ni/Peptide_Import"/>
</dbReference>
<dbReference type="Pfam" id="PF00005">
    <property type="entry name" value="ABC_tran"/>
    <property type="match status" value="1"/>
</dbReference>
<dbReference type="SMART" id="SM00382">
    <property type="entry name" value="AAA"/>
    <property type="match status" value="1"/>
</dbReference>
<evidence type="ECO:0000313" key="10">
    <source>
        <dbReference type="EMBL" id="SVD13593.1"/>
    </source>
</evidence>
<dbReference type="GO" id="GO:0016887">
    <property type="term" value="F:ATP hydrolysis activity"/>
    <property type="evidence" value="ECO:0007669"/>
    <property type="project" value="InterPro"/>
</dbReference>
<keyword evidence="7" id="KW-1278">Translocase</keyword>
<keyword evidence="6" id="KW-0067">ATP-binding</keyword>
<dbReference type="PROSITE" id="PS50893">
    <property type="entry name" value="ABC_TRANSPORTER_2"/>
    <property type="match status" value="1"/>
</dbReference>
<feature type="non-terminal residue" evidence="10">
    <location>
        <position position="240"/>
    </location>
</feature>
<evidence type="ECO:0000256" key="4">
    <source>
        <dbReference type="ARBA" id="ARBA00022519"/>
    </source>
</evidence>
<dbReference type="InterPro" id="IPR003439">
    <property type="entry name" value="ABC_transporter-like_ATP-bd"/>
</dbReference>
<evidence type="ECO:0000256" key="3">
    <source>
        <dbReference type="ARBA" id="ARBA00022475"/>
    </source>
</evidence>
<organism evidence="10">
    <name type="scientific">marine metagenome</name>
    <dbReference type="NCBI Taxonomy" id="408172"/>
    <lineage>
        <taxon>unclassified sequences</taxon>
        <taxon>metagenomes</taxon>
        <taxon>ecological metagenomes</taxon>
    </lineage>
</organism>
<dbReference type="PROSITE" id="PS00211">
    <property type="entry name" value="ABC_TRANSPORTER_1"/>
    <property type="match status" value="1"/>
</dbReference>
<dbReference type="Gene3D" id="3.40.50.300">
    <property type="entry name" value="P-loop containing nucleotide triphosphate hydrolases"/>
    <property type="match status" value="1"/>
</dbReference>
<dbReference type="PANTHER" id="PTHR43297">
    <property type="entry name" value="OLIGOPEPTIDE TRANSPORT ATP-BINDING PROTEIN APPD"/>
    <property type="match status" value="1"/>
</dbReference>
<accession>A0A382SV04</accession>
<proteinExistence type="predicted"/>